<dbReference type="InterPro" id="IPR000944">
    <property type="entry name" value="Tscrpt_reg_Rrf2"/>
</dbReference>
<proteinExistence type="predicted"/>
<name>A0A1C1YW28_9HYPH</name>
<dbReference type="SUPFAM" id="SSF46785">
    <property type="entry name" value="Winged helix' DNA-binding domain"/>
    <property type="match status" value="1"/>
</dbReference>
<dbReference type="AlphaFoldDB" id="A0A1C1YW28"/>
<evidence type="ECO:0000313" key="2">
    <source>
        <dbReference type="Proteomes" id="UP000094795"/>
    </source>
</evidence>
<dbReference type="OrthoDB" id="9808360at2"/>
<dbReference type="NCBIfam" id="TIGR00738">
    <property type="entry name" value="rrf2_super"/>
    <property type="match status" value="1"/>
</dbReference>
<protein>
    <recommendedName>
        <fullName evidence="3">Rrf2 family transcriptional regulator</fullName>
    </recommendedName>
</protein>
<dbReference type="Gene3D" id="1.10.10.10">
    <property type="entry name" value="Winged helix-like DNA-binding domain superfamily/Winged helix DNA-binding domain"/>
    <property type="match status" value="1"/>
</dbReference>
<dbReference type="EMBL" id="LQZT01000012">
    <property type="protein sequence ID" value="OCW57685.1"/>
    <property type="molecule type" value="Genomic_DNA"/>
</dbReference>
<accession>A0A1C1YW28</accession>
<reference evidence="1 2" key="1">
    <citation type="submission" date="2015-12" db="EMBL/GenBank/DDBJ databases">
        <authorList>
            <person name="Shamseldin A."/>
            <person name="Moawad H."/>
            <person name="Abd El-Rahim W.M."/>
            <person name="Sadowsky M.J."/>
        </authorList>
    </citation>
    <scope>NUCLEOTIDE SEQUENCE [LARGE SCALE GENOMIC DNA]</scope>
    <source>
        <strain evidence="1 2">JC234</strain>
    </source>
</reference>
<comment type="caution">
    <text evidence="1">The sequence shown here is derived from an EMBL/GenBank/DDBJ whole genome shotgun (WGS) entry which is preliminary data.</text>
</comment>
<keyword evidence="2" id="KW-1185">Reference proteome</keyword>
<sequence length="164" mass="17805">MRRMSDGVEAALHSALVLAGLPRGKVLAGKSLAELHGVSGSYLLKHLRALAAASLIEAVPGPRGGYRLARAPERITLLDLVEAIDGPEPAFVCREIRRRGPGKAKDPCVYKTDCFIKTRMLAAEQAWRSALRGQTLQDLVTDGERLIDEHNKAAVARFVAAEQR</sequence>
<dbReference type="RefSeq" id="WP_066177827.1">
    <property type="nucleotide sequence ID" value="NZ_LQZT01000012.1"/>
</dbReference>
<dbReference type="GO" id="GO:0003700">
    <property type="term" value="F:DNA-binding transcription factor activity"/>
    <property type="evidence" value="ECO:0007669"/>
    <property type="project" value="TreeGrafter"/>
</dbReference>
<dbReference type="Proteomes" id="UP000094795">
    <property type="component" value="Unassembled WGS sequence"/>
</dbReference>
<dbReference type="PANTHER" id="PTHR33221:SF13">
    <property type="entry name" value="TRANSCRIPTIONAL REGULATOR-RELATED"/>
    <property type="match status" value="1"/>
</dbReference>
<dbReference type="Pfam" id="PF02082">
    <property type="entry name" value="Rrf2"/>
    <property type="match status" value="1"/>
</dbReference>
<dbReference type="InterPro" id="IPR036390">
    <property type="entry name" value="WH_DNA-bd_sf"/>
</dbReference>
<dbReference type="PROSITE" id="PS51197">
    <property type="entry name" value="HTH_RRF2_2"/>
    <property type="match status" value="1"/>
</dbReference>
<dbReference type="GO" id="GO:0005829">
    <property type="term" value="C:cytosol"/>
    <property type="evidence" value="ECO:0007669"/>
    <property type="project" value="TreeGrafter"/>
</dbReference>
<dbReference type="InterPro" id="IPR030489">
    <property type="entry name" value="TR_Rrf2-type_CS"/>
</dbReference>
<dbReference type="PROSITE" id="PS01332">
    <property type="entry name" value="HTH_RRF2_1"/>
    <property type="match status" value="1"/>
</dbReference>
<organism evidence="1 2">
    <name type="scientific">Hoeflea olei</name>
    <dbReference type="NCBI Taxonomy" id="1480615"/>
    <lineage>
        <taxon>Bacteria</taxon>
        <taxon>Pseudomonadati</taxon>
        <taxon>Pseudomonadota</taxon>
        <taxon>Alphaproteobacteria</taxon>
        <taxon>Hyphomicrobiales</taxon>
        <taxon>Rhizobiaceae</taxon>
        <taxon>Hoeflea</taxon>
    </lineage>
</organism>
<dbReference type="InterPro" id="IPR036388">
    <property type="entry name" value="WH-like_DNA-bd_sf"/>
</dbReference>
<dbReference type="PANTHER" id="PTHR33221">
    <property type="entry name" value="WINGED HELIX-TURN-HELIX TRANSCRIPTIONAL REGULATOR, RRF2 FAMILY"/>
    <property type="match status" value="1"/>
</dbReference>
<dbReference type="STRING" id="1480615.AWJ14_02430"/>
<evidence type="ECO:0008006" key="3">
    <source>
        <dbReference type="Google" id="ProtNLM"/>
    </source>
</evidence>
<gene>
    <name evidence="1" type="ORF">AWJ14_02430</name>
</gene>
<evidence type="ECO:0000313" key="1">
    <source>
        <dbReference type="EMBL" id="OCW57685.1"/>
    </source>
</evidence>